<gene>
    <name evidence="1" type="ORF">JKG68_31335</name>
</gene>
<keyword evidence="2" id="KW-1185">Reference proteome</keyword>
<evidence type="ECO:0000313" key="2">
    <source>
        <dbReference type="Proteomes" id="UP000605848"/>
    </source>
</evidence>
<reference evidence="1" key="1">
    <citation type="submission" date="2021-01" db="EMBL/GenBank/DDBJ databases">
        <title>Microvirga sp.</title>
        <authorList>
            <person name="Kim M.K."/>
        </authorList>
    </citation>
    <scope>NUCLEOTIDE SEQUENCE</scope>
    <source>
        <strain evidence="1">5420S-16</strain>
    </source>
</reference>
<comment type="caution">
    <text evidence="1">The sequence shown here is derived from an EMBL/GenBank/DDBJ whole genome shotgun (WGS) entry which is preliminary data.</text>
</comment>
<dbReference type="EMBL" id="JAEQMY010000198">
    <property type="protein sequence ID" value="MBL0408368.1"/>
    <property type="molecule type" value="Genomic_DNA"/>
</dbReference>
<dbReference type="AlphaFoldDB" id="A0A936ZPL9"/>
<sequence length="127" mass="13808">MAQARVGVRVADDQGSVTIEIGPVDGPSSPVGLDLEQLTKVIKLLGQARFRMVEGTPKESLDGKTLATITEPSWYIQPAQAGRSLLAFDHPDYGPVAFALPRDHVARIVRVLNAHLKMPLEQTNKLN</sequence>
<dbReference type="RefSeq" id="WP_202066242.1">
    <property type="nucleotide sequence ID" value="NZ_JAEQMY010000198.1"/>
</dbReference>
<proteinExistence type="predicted"/>
<organism evidence="1 2">
    <name type="scientific">Microvirga aerilata</name>
    <dbReference type="NCBI Taxonomy" id="670292"/>
    <lineage>
        <taxon>Bacteria</taxon>
        <taxon>Pseudomonadati</taxon>
        <taxon>Pseudomonadota</taxon>
        <taxon>Alphaproteobacteria</taxon>
        <taxon>Hyphomicrobiales</taxon>
        <taxon>Methylobacteriaceae</taxon>
        <taxon>Microvirga</taxon>
    </lineage>
</organism>
<evidence type="ECO:0000313" key="1">
    <source>
        <dbReference type="EMBL" id="MBL0408368.1"/>
    </source>
</evidence>
<accession>A0A936ZPL9</accession>
<name>A0A936ZPL9_9HYPH</name>
<protein>
    <submittedName>
        <fullName evidence="1">Uncharacterized protein</fullName>
    </submittedName>
</protein>
<dbReference type="Proteomes" id="UP000605848">
    <property type="component" value="Unassembled WGS sequence"/>
</dbReference>